<dbReference type="PANTHER" id="PTHR40516">
    <property type="entry name" value="ANTITOXIN CHPS-RELATED"/>
    <property type="match status" value="1"/>
</dbReference>
<organism evidence="3 4">
    <name type="scientific">Pontibacillus salipaludis</name>
    <dbReference type="NCBI Taxonomy" id="1697394"/>
    <lineage>
        <taxon>Bacteria</taxon>
        <taxon>Bacillati</taxon>
        <taxon>Bacillota</taxon>
        <taxon>Bacilli</taxon>
        <taxon>Bacillales</taxon>
        <taxon>Bacillaceae</taxon>
        <taxon>Pontibacillus</taxon>
    </lineage>
</organism>
<dbReference type="Proteomes" id="UP000642571">
    <property type="component" value="Unassembled WGS sequence"/>
</dbReference>
<dbReference type="EMBL" id="BMIN01000029">
    <property type="protein sequence ID" value="GGD28948.1"/>
    <property type="molecule type" value="Genomic_DNA"/>
</dbReference>
<keyword evidence="1" id="KW-0238">DNA-binding</keyword>
<dbReference type="PANTHER" id="PTHR40516:SF1">
    <property type="entry name" value="ANTITOXIN CHPS-RELATED"/>
    <property type="match status" value="1"/>
</dbReference>
<evidence type="ECO:0000256" key="1">
    <source>
        <dbReference type="PROSITE-ProRule" id="PRU01076"/>
    </source>
</evidence>
<gene>
    <name evidence="3" type="ORF">GCM10011389_40660</name>
</gene>
<dbReference type="SUPFAM" id="SSF89447">
    <property type="entry name" value="AbrB/MazE/MraZ-like"/>
    <property type="match status" value="1"/>
</dbReference>
<dbReference type="InterPro" id="IPR007159">
    <property type="entry name" value="SpoVT-AbrB_dom"/>
</dbReference>
<feature type="domain" description="SpoVT-AbrB" evidence="2">
    <location>
        <begin position="2"/>
        <end position="47"/>
    </location>
</feature>
<proteinExistence type="predicted"/>
<evidence type="ECO:0000313" key="3">
    <source>
        <dbReference type="EMBL" id="GGD28948.1"/>
    </source>
</evidence>
<dbReference type="InterPro" id="IPR037914">
    <property type="entry name" value="SpoVT-AbrB_sf"/>
</dbReference>
<accession>A0ABQ1QJ25</accession>
<dbReference type="Gene3D" id="2.10.260.10">
    <property type="match status" value="1"/>
</dbReference>
<dbReference type="PROSITE" id="PS51740">
    <property type="entry name" value="SPOVT_ABRB"/>
    <property type="match status" value="1"/>
</dbReference>
<reference evidence="4" key="1">
    <citation type="journal article" date="2019" name="Int. J. Syst. Evol. Microbiol.">
        <title>The Global Catalogue of Microorganisms (GCM) 10K type strain sequencing project: providing services to taxonomists for standard genome sequencing and annotation.</title>
        <authorList>
            <consortium name="The Broad Institute Genomics Platform"/>
            <consortium name="The Broad Institute Genome Sequencing Center for Infectious Disease"/>
            <person name="Wu L."/>
            <person name="Ma J."/>
        </authorList>
    </citation>
    <scope>NUCLEOTIDE SEQUENCE [LARGE SCALE GENOMIC DNA]</scope>
    <source>
        <strain evidence="4">CGMCC 1.15353</strain>
    </source>
</reference>
<protein>
    <submittedName>
        <fullName evidence="3">Multidrug transporter MatE</fullName>
    </submittedName>
</protein>
<dbReference type="SMART" id="SM00966">
    <property type="entry name" value="SpoVT_AbrB"/>
    <property type="match status" value="1"/>
</dbReference>
<evidence type="ECO:0000313" key="4">
    <source>
        <dbReference type="Proteomes" id="UP000642571"/>
    </source>
</evidence>
<dbReference type="InterPro" id="IPR039052">
    <property type="entry name" value="Antitox_PemI-like"/>
</dbReference>
<comment type="caution">
    <text evidence="3">The sequence shown here is derived from an EMBL/GenBank/DDBJ whole genome shotgun (WGS) entry which is preliminary data.</text>
</comment>
<dbReference type="Pfam" id="PF04014">
    <property type="entry name" value="MazE_antitoxin"/>
    <property type="match status" value="1"/>
</dbReference>
<evidence type="ECO:0000259" key="2">
    <source>
        <dbReference type="PROSITE" id="PS51740"/>
    </source>
</evidence>
<keyword evidence="4" id="KW-1185">Reference proteome</keyword>
<dbReference type="RefSeq" id="WP_229721319.1">
    <property type="nucleotide sequence ID" value="NZ_BMIN01000029.1"/>
</dbReference>
<name>A0ABQ1QJ25_9BACI</name>
<sequence>MATVQKWGNSLAVRIPNEFAKNLGIVNGSEVKLQLLDGKMVIKPVKTKPTLEGLLEKAKGKPNPHLDYDFGKSTGKEFI</sequence>